<evidence type="ECO:0000313" key="2">
    <source>
        <dbReference type="Proteomes" id="UP001057279"/>
    </source>
</evidence>
<reference evidence="1" key="1">
    <citation type="submission" date="2022-03" db="EMBL/GenBank/DDBJ databases">
        <title>Genomic analyses of argali, domestic sheep and their hybrids provide insights into chromosomal evolution, heterosis and genetic basis of agronomic traits.</title>
        <authorList>
            <person name="Li M."/>
        </authorList>
    </citation>
    <scope>NUCLEOTIDE SEQUENCE</scope>
    <source>
        <strain evidence="1">F1 hybrid</strain>
    </source>
</reference>
<evidence type="ECO:0000313" key="1">
    <source>
        <dbReference type="EMBL" id="KAI4586204.1"/>
    </source>
</evidence>
<gene>
    <name evidence="1" type="ORF">MJG53_003991</name>
</gene>
<name>A0ACB9V8E5_9CETA</name>
<accession>A0ACB9V8E5</accession>
<proteinExistence type="predicted"/>
<organism evidence="1 2">
    <name type="scientific">Ovis ammon polii x Ovis aries</name>
    <dbReference type="NCBI Taxonomy" id="2918886"/>
    <lineage>
        <taxon>Eukaryota</taxon>
        <taxon>Metazoa</taxon>
        <taxon>Chordata</taxon>
        <taxon>Craniata</taxon>
        <taxon>Vertebrata</taxon>
        <taxon>Euteleostomi</taxon>
        <taxon>Mammalia</taxon>
        <taxon>Eutheria</taxon>
        <taxon>Laurasiatheria</taxon>
        <taxon>Artiodactyla</taxon>
        <taxon>Ruminantia</taxon>
        <taxon>Pecora</taxon>
        <taxon>Bovidae</taxon>
        <taxon>Caprinae</taxon>
        <taxon>Ovis</taxon>
    </lineage>
</organism>
<dbReference type="Proteomes" id="UP001057279">
    <property type="component" value="Linkage Group LG03"/>
</dbReference>
<protein>
    <submittedName>
        <fullName evidence="1">Uncharacterized protein</fullName>
    </submittedName>
</protein>
<sequence length="199" mass="21302">MRHHEPGKGLRRKGRTQEPCEASALHPSLVPPTLLLTACRDNCYLGTEPEVLRAMSRANGMEGLVSTLGGLQHVSKVTDLREQLVTSYNHEVRRDQGIQGLCAGTAPSAIVGSERDLHSGKAPVLVPEHVALGSAVKHPPESRAPQHPDSVLMPRMGEGGSPRVPIRAQLPASTVSLLMAGGQLSTETRLLARLGWQDS</sequence>
<dbReference type="EMBL" id="CM043028">
    <property type="protein sequence ID" value="KAI4586204.1"/>
    <property type="molecule type" value="Genomic_DNA"/>
</dbReference>
<keyword evidence="2" id="KW-1185">Reference proteome</keyword>
<comment type="caution">
    <text evidence="1">The sequence shown here is derived from an EMBL/GenBank/DDBJ whole genome shotgun (WGS) entry which is preliminary data.</text>
</comment>